<dbReference type="InterPro" id="IPR051603">
    <property type="entry name" value="Zinc-ADH_QOR/CCCR"/>
</dbReference>
<dbReference type="SUPFAM" id="SSF50129">
    <property type="entry name" value="GroES-like"/>
    <property type="match status" value="1"/>
</dbReference>
<feature type="domain" description="Enoyl reductase (ER)" evidence="8">
    <location>
        <begin position="44"/>
        <end position="366"/>
    </location>
</feature>
<dbReference type="PANTHER" id="PTHR44154">
    <property type="entry name" value="QUINONE OXIDOREDUCTASE"/>
    <property type="match status" value="1"/>
</dbReference>
<comment type="similarity">
    <text evidence="6">Belongs to the zinc-containing alcohol dehydrogenase family. Quinone oxidoreductase subfamily.</text>
</comment>
<dbReference type="InterPro" id="IPR002364">
    <property type="entry name" value="Quin_OxRdtase/zeta-crystal_CS"/>
</dbReference>
<proteinExistence type="inferred from homology"/>
<evidence type="ECO:0000313" key="10">
    <source>
        <dbReference type="Proteomes" id="UP000000366"/>
    </source>
</evidence>
<evidence type="ECO:0000259" key="8">
    <source>
        <dbReference type="SMART" id="SM00829"/>
    </source>
</evidence>
<dbReference type="GO" id="GO:0008270">
    <property type="term" value="F:zinc ion binding"/>
    <property type="evidence" value="ECO:0007669"/>
    <property type="project" value="InterPro"/>
</dbReference>
<keyword evidence="6" id="KW-0862">Zinc</keyword>
<evidence type="ECO:0000256" key="5">
    <source>
        <dbReference type="ARBA" id="ARBA00022884"/>
    </source>
</evidence>
<evidence type="ECO:0000256" key="1">
    <source>
        <dbReference type="ARBA" id="ARBA00004496"/>
    </source>
</evidence>
<dbReference type="Gene3D" id="3.40.50.720">
    <property type="entry name" value="NAD(P)-binding Rossmann-like Domain"/>
    <property type="match status" value="1"/>
</dbReference>
<dbReference type="GO" id="GO:0005737">
    <property type="term" value="C:cytoplasm"/>
    <property type="evidence" value="ECO:0007669"/>
    <property type="project" value="UniProtKB-SubCell"/>
</dbReference>
<dbReference type="InterPro" id="IPR036291">
    <property type="entry name" value="NAD(P)-bd_dom_sf"/>
</dbReference>
<keyword evidence="5" id="KW-0694">RNA-binding</keyword>
<dbReference type="STRING" id="420662.Mpe_A1240"/>
<dbReference type="Pfam" id="PF13602">
    <property type="entry name" value="ADH_zinc_N_2"/>
    <property type="match status" value="1"/>
</dbReference>
<dbReference type="Proteomes" id="UP000000366">
    <property type="component" value="Chromosome"/>
</dbReference>
<dbReference type="InterPro" id="IPR011032">
    <property type="entry name" value="GroES-like_sf"/>
</dbReference>
<feature type="compositionally biased region" description="Polar residues" evidence="7">
    <location>
        <begin position="1"/>
        <end position="19"/>
    </location>
</feature>
<protein>
    <recommendedName>
        <fullName evidence="6">Zinc-type alcohol dehydrogenase-like protein</fullName>
    </recommendedName>
</protein>
<dbReference type="InterPro" id="IPR014182">
    <property type="entry name" value="ADH_Zn_typ-1"/>
</dbReference>
<dbReference type="GO" id="GO:0016491">
    <property type="term" value="F:oxidoreductase activity"/>
    <property type="evidence" value="ECO:0007669"/>
    <property type="project" value="UniProtKB-KW"/>
</dbReference>
<evidence type="ECO:0000256" key="2">
    <source>
        <dbReference type="ARBA" id="ARBA00011881"/>
    </source>
</evidence>
<dbReference type="Pfam" id="PF08240">
    <property type="entry name" value="ADH_N"/>
    <property type="match status" value="1"/>
</dbReference>
<comment type="subunit">
    <text evidence="2">Homotetramer.</text>
</comment>
<dbReference type="SMART" id="SM00829">
    <property type="entry name" value="PKS_ER"/>
    <property type="match status" value="1"/>
</dbReference>
<keyword evidence="6" id="KW-0560">Oxidoreductase</keyword>
<dbReference type="SUPFAM" id="SSF51735">
    <property type="entry name" value="NAD(P)-binding Rossmann-fold domains"/>
    <property type="match status" value="1"/>
</dbReference>
<dbReference type="PROSITE" id="PS01162">
    <property type="entry name" value="QOR_ZETA_CRYSTAL"/>
    <property type="match status" value="1"/>
</dbReference>
<comment type="subcellular location">
    <subcellularLocation>
        <location evidence="1">Cytoplasm</location>
    </subcellularLocation>
</comment>
<gene>
    <name evidence="9" type="ordered locus">Mpe_A1240</name>
</gene>
<evidence type="ECO:0000256" key="3">
    <source>
        <dbReference type="ARBA" id="ARBA00022490"/>
    </source>
</evidence>
<dbReference type="InterPro" id="IPR013154">
    <property type="entry name" value="ADH-like_N"/>
</dbReference>
<dbReference type="PANTHER" id="PTHR44154:SF1">
    <property type="entry name" value="QUINONE OXIDOREDUCTASE"/>
    <property type="match status" value="1"/>
</dbReference>
<dbReference type="InterPro" id="IPR020843">
    <property type="entry name" value="ER"/>
</dbReference>
<dbReference type="KEGG" id="mpt:Mpe_A1240"/>
<evidence type="ECO:0000313" key="9">
    <source>
        <dbReference type="EMBL" id="ABM94202.1"/>
    </source>
</evidence>
<reference evidence="9 10" key="1">
    <citation type="journal article" date="2007" name="J. Bacteriol.">
        <title>Whole-genome analysis of the methyl tert-butyl ether-degrading beta-proteobacterium Methylibium petroleiphilum PM1.</title>
        <authorList>
            <person name="Kane S.R."/>
            <person name="Chakicherla A.Y."/>
            <person name="Chain P.S.G."/>
            <person name="Schmidt R."/>
            <person name="Shin M.W."/>
            <person name="Legler T.C."/>
            <person name="Scow K.M."/>
            <person name="Larimer F.W."/>
            <person name="Lucas S.M."/>
            <person name="Richardson P.M."/>
            <person name="Hristova K.R."/>
        </authorList>
    </citation>
    <scope>NUCLEOTIDE SEQUENCE [LARGE SCALE GENOMIC DNA]</scope>
    <source>
        <strain evidence="10">ATCC BAA-1232 / LMG 22953 / PM1</strain>
    </source>
</reference>
<evidence type="ECO:0000256" key="6">
    <source>
        <dbReference type="RuleBase" id="RU364000"/>
    </source>
</evidence>
<keyword evidence="6" id="KW-0479">Metal-binding</keyword>
<organism evidence="9 10">
    <name type="scientific">Methylibium petroleiphilum (strain ATCC BAA-1232 / LMG 22953 / PM1)</name>
    <dbReference type="NCBI Taxonomy" id="420662"/>
    <lineage>
        <taxon>Bacteria</taxon>
        <taxon>Pseudomonadati</taxon>
        <taxon>Pseudomonadota</taxon>
        <taxon>Betaproteobacteria</taxon>
        <taxon>Burkholderiales</taxon>
        <taxon>Sphaerotilaceae</taxon>
        <taxon>Methylibium</taxon>
    </lineage>
</organism>
<dbReference type="GO" id="GO:0003723">
    <property type="term" value="F:RNA binding"/>
    <property type="evidence" value="ECO:0007669"/>
    <property type="project" value="UniProtKB-KW"/>
</dbReference>
<keyword evidence="10" id="KW-1185">Reference proteome</keyword>
<dbReference type="Gene3D" id="3.90.180.10">
    <property type="entry name" value="Medium-chain alcohol dehydrogenases, catalytic domain"/>
    <property type="match status" value="1"/>
</dbReference>
<evidence type="ECO:0000256" key="7">
    <source>
        <dbReference type="SAM" id="MobiDB-lite"/>
    </source>
</evidence>
<accession>A2SF63</accession>
<dbReference type="eggNOG" id="COG0604">
    <property type="taxonomic scope" value="Bacteria"/>
</dbReference>
<dbReference type="NCBIfam" id="TIGR02817">
    <property type="entry name" value="adh_fam_1"/>
    <property type="match status" value="1"/>
</dbReference>
<dbReference type="AlphaFoldDB" id="A2SF63"/>
<feature type="region of interest" description="Disordered" evidence="7">
    <location>
        <begin position="1"/>
        <end position="21"/>
    </location>
</feature>
<dbReference type="HOGENOM" id="CLU_026673_3_0_4"/>
<dbReference type="EMBL" id="CP000555">
    <property type="protein sequence ID" value="ABM94202.1"/>
    <property type="molecule type" value="Genomic_DNA"/>
</dbReference>
<keyword evidence="4" id="KW-0521">NADP</keyword>
<evidence type="ECO:0000256" key="4">
    <source>
        <dbReference type="ARBA" id="ARBA00022857"/>
    </source>
</evidence>
<keyword evidence="3" id="KW-0963">Cytoplasm</keyword>
<sequence length="369" mass="39695">MISVDSFSRSFDNASSRLGSRSPCKEFRMKAVAFTRSLPIDAAGALVDIDLPVPEPLPYDLRVAVRAVSVNPVDTKVRRNGAHADGTPRVLGWDAVGVVESVGSAVTRFQPGDRVWYAGSIARNGSNAELHLVDERLAGRAPASLTDAQAAALPLTGITAWELLFDRLLVPPGKRGRDSAAGESLLVMGAAGGVGSILVQLARRLTGLTVIGSASRPETQAWVRELGAHHVIDHGRPLGEELRRIDRPEVTHVASLTHTDVHFTQLVEALAPQGRIALIDDPEPIDVRLLKRKSASLHWELMFTRALFGTPDMVAQHHLLNDLAALVDDGVVRSTLGEHYGRITAANLTRAHALIESGRARGKIVLEGF</sequence>
<name>A2SF63_METPP</name>
<dbReference type="CDD" id="cd08252">
    <property type="entry name" value="AL_MDR"/>
    <property type="match status" value="1"/>
</dbReference>